<reference evidence="1" key="1">
    <citation type="submission" date="2018-02" db="EMBL/GenBank/DDBJ databases">
        <authorList>
            <person name="Cohen D.B."/>
            <person name="Kent A.D."/>
        </authorList>
    </citation>
    <scope>NUCLEOTIDE SEQUENCE</scope>
</reference>
<accession>A0A2N9GWJ0</accession>
<gene>
    <name evidence="1" type="ORF">FSB_LOCUS34608</name>
</gene>
<dbReference type="AlphaFoldDB" id="A0A2N9GWJ0"/>
<proteinExistence type="predicted"/>
<evidence type="ECO:0000313" key="1">
    <source>
        <dbReference type="EMBL" id="SPD06726.1"/>
    </source>
</evidence>
<sequence>MLVGLAEVHGWLATSASSPSFVDKLVTSSWQRDLQRPWMLNFSKLLLLESHNTRIAWHLLPWTIQFNFPVVIGCSDGIKAPSLLSFQASTIAVALAIY</sequence>
<protein>
    <submittedName>
        <fullName evidence="1">Uncharacterized protein</fullName>
    </submittedName>
</protein>
<organism evidence="1">
    <name type="scientific">Fagus sylvatica</name>
    <name type="common">Beechnut</name>
    <dbReference type="NCBI Taxonomy" id="28930"/>
    <lineage>
        <taxon>Eukaryota</taxon>
        <taxon>Viridiplantae</taxon>
        <taxon>Streptophyta</taxon>
        <taxon>Embryophyta</taxon>
        <taxon>Tracheophyta</taxon>
        <taxon>Spermatophyta</taxon>
        <taxon>Magnoliopsida</taxon>
        <taxon>eudicotyledons</taxon>
        <taxon>Gunneridae</taxon>
        <taxon>Pentapetalae</taxon>
        <taxon>rosids</taxon>
        <taxon>fabids</taxon>
        <taxon>Fagales</taxon>
        <taxon>Fagaceae</taxon>
        <taxon>Fagus</taxon>
    </lineage>
</organism>
<name>A0A2N9GWJ0_FAGSY</name>
<dbReference type="EMBL" id="OIVN01002824">
    <property type="protein sequence ID" value="SPD06726.1"/>
    <property type="molecule type" value="Genomic_DNA"/>
</dbReference>